<keyword evidence="3" id="KW-0862">Zinc</keyword>
<accession>A0ABD3DRT5</accession>
<dbReference type="InterPro" id="IPR010666">
    <property type="entry name" value="Znf_GRF"/>
</dbReference>
<evidence type="ECO:0000256" key="1">
    <source>
        <dbReference type="ARBA" id="ARBA00022723"/>
    </source>
</evidence>
<keyword evidence="5" id="KW-0812">Transmembrane</keyword>
<keyword evidence="1" id="KW-0479">Metal-binding</keyword>
<keyword evidence="5" id="KW-1133">Transmembrane helix</keyword>
<evidence type="ECO:0000259" key="6">
    <source>
        <dbReference type="PROSITE" id="PS51999"/>
    </source>
</evidence>
<evidence type="ECO:0000256" key="4">
    <source>
        <dbReference type="PROSITE-ProRule" id="PRU01343"/>
    </source>
</evidence>
<dbReference type="Pfam" id="PF06839">
    <property type="entry name" value="Zn_ribbon_GRF"/>
    <property type="match status" value="1"/>
</dbReference>
<evidence type="ECO:0000313" key="7">
    <source>
        <dbReference type="EMBL" id="KAL3645000.1"/>
    </source>
</evidence>
<gene>
    <name evidence="7" type="ORF">CASFOL_010180</name>
</gene>
<reference evidence="8" key="1">
    <citation type="journal article" date="2024" name="IScience">
        <title>Strigolactones Initiate the Formation of Haustorium-like Structures in Castilleja.</title>
        <authorList>
            <person name="Buerger M."/>
            <person name="Peterson D."/>
            <person name="Chory J."/>
        </authorList>
    </citation>
    <scope>NUCLEOTIDE SEQUENCE [LARGE SCALE GENOMIC DNA]</scope>
</reference>
<evidence type="ECO:0000256" key="5">
    <source>
        <dbReference type="SAM" id="Phobius"/>
    </source>
</evidence>
<feature type="transmembrane region" description="Helical" evidence="5">
    <location>
        <begin position="111"/>
        <end position="128"/>
    </location>
</feature>
<evidence type="ECO:0000313" key="8">
    <source>
        <dbReference type="Proteomes" id="UP001632038"/>
    </source>
</evidence>
<keyword evidence="8" id="KW-1185">Reference proteome</keyword>
<dbReference type="AlphaFoldDB" id="A0ABD3DRT5"/>
<dbReference type="PANTHER" id="PTHR33248">
    <property type="entry name" value="ZINC ION-BINDING PROTEIN"/>
    <property type="match status" value="1"/>
</dbReference>
<sequence length="129" mass="14738">MSSCNSASAVAGIVLCKCGKLAKIRTSSTRDNPGRKFHGCVDWKNGGCNFFSWADEDQGPIDYTVILGLHRSLVEREVEMKKLVEENCAFKALVADAEMKLKKNEKERQGLRRRMMISWFFFVVLWLMK</sequence>
<dbReference type="PROSITE" id="PS51999">
    <property type="entry name" value="ZF_GRF"/>
    <property type="match status" value="1"/>
</dbReference>
<comment type="caution">
    <text evidence="7">The sequence shown here is derived from an EMBL/GenBank/DDBJ whole genome shotgun (WGS) entry which is preliminary data.</text>
</comment>
<dbReference type="Proteomes" id="UP001632038">
    <property type="component" value="Unassembled WGS sequence"/>
</dbReference>
<organism evidence="7 8">
    <name type="scientific">Castilleja foliolosa</name>
    <dbReference type="NCBI Taxonomy" id="1961234"/>
    <lineage>
        <taxon>Eukaryota</taxon>
        <taxon>Viridiplantae</taxon>
        <taxon>Streptophyta</taxon>
        <taxon>Embryophyta</taxon>
        <taxon>Tracheophyta</taxon>
        <taxon>Spermatophyta</taxon>
        <taxon>Magnoliopsida</taxon>
        <taxon>eudicotyledons</taxon>
        <taxon>Gunneridae</taxon>
        <taxon>Pentapetalae</taxon>
        <taxon>asterids</taxon>
        <taxon>lamiids</taxon>
        <taxon>Lamiales</taxon>
        <taxon>Orobanchaceae</taxon>
        <taxon>Pedicularideae</taxon>
        <taxon>Castillejinae</taxon>
        <taxon>Castilleja</taxon>
    </lineage>
</organism>
<proteinExistence type="predicted"/>
<keyword evidence="5" id="KW-0472">Membrane</keyword>
<dbReference type="EMBL" id="JAVIJP010000013">
    <property type="protein sequence ID" value="KAL3645000.1"/>
    <property type="molecule type" value="Genomic_DNA"/>
</dbReference>
<feature type="domain" description="GRF-type" evidence="6">
    <location>
        <begin position="16"/>
        <end position="57"/>
    </location>
</feature>
<evidence type="ECO:0000256" key="3">
    <source>
        <dbReference type="ARBA" id="ARBA00022833"/>
    </source>
</evidence>
<keyword evidence="2 4" id="KW-0863">Zinc-finger</keyword>
<protein>
    <recommendedName>
        <fullName evidence="6">GRF-type domain-containing protein</fullName>
    </recommendedName>
</protein>
<dbReference type="GO" id="GO:0008270">
    <property type="term" value="F:zinc ion binding"/>
    <property type="evidence" value="ECO:0007669"/>
    <property type="project" value="UniProtKB-KW"/>
</dbReference>
<name>A0ABD3DRT5_9LAMI</name>
<evidence type="ECO:0000256" key="2">
    <source>
        <dbReference type="ARBA" id="ARBA00022771"/>
    </source>
</evidence>